<evidence type="ECO:0000313" key="13">
    <source>
        <dbReference type="Proteomes" id="UP001243009"/>
    </source>
</evidence>
<gene>
    <name evidence="12" type="ORF">Q7A36_15385</name>
</gene>
<keyword evidence="7 11" id="KW-0274">FAD</keyword>
<sequence>MRRRSLGLAVGLLAWPARAERGLVEARRLGLAFGTTFSIRALHAEARVLQAALDAAVAELRSVQAVLSLFDPDSQLSRLNREGMLRRPDPVLLAVLAEARALWAATAGAFDPTIQPLWRLWAEASARGARPSEAALAEARALVDFAAVEADADGLRFRRAGMGLTLNGIAQGHAADRVAAVLRAAGIADALVDAGEFAALGRRGDSAPWQVGIRDPRRGTGLVGSPVTLEGCLAVSGDDECAFTADRSEHHILDPRTGHSPRDLALLAVRAPRAALADGLSTAGFVVGPARAEALAARFGASVEAWVTKDGAVRRPG</sequence>
<evidence type="ECO:0000256" key="7">
    <source>
        <dbReference type="ARBA" id="ARBA00022827"/>
    </source>
</evidence>
<dbReference type="GO" id="GO:0016740">
    <property type="term" value="F:transferase activity"/>
    <property type="evidence" value="ECO:0007669"/>
    <property type="project" value="UniProtKB-KW"/>
</dbReference>
<organism evidence="12 13">
    <name type="scientific">Paracraurococcus lichenis</name>
    <dbReference type="NCBI Taxonomy" id="3064888"/>
    <lineage>
        <taxon>Bacteria</taxon>
        <taxon>Pseudomonadati</taxon>
        <taxon>Pseudomonadota</taxon>
        <taxon>Alphaproteobacteria</taxon>
        <taxon>Acetobacterales</taxon>
        <taxon>Roseomonadaceae</taxon>
        <taxon>Paracraurococcus</taxon>
    </lineage>
</organism>
<dbReference type="EMBL" id="JAUTWS010000013">
    <property type="protein sequence ID" value="MDO9709734.1"/>
    <property type="molecule type" value="Genomic_DNA"/>
</dbReference>
<dbReference type="PIRSF" id="PIRSF006268">
    <property type="entry name" value="ApbE"/>
    <property type="match status" value="1"/>
</dbReference>
<evidence type="ECO:0000256" key="9">
    <source>
        <dbReference type="ARBA" id="ARBA00031306"/>
    </source>
</evidence>
<evidence type="ECO:0000256" key="8">
    <source>
        <dbReference type="ARBA" id="ARBA00022842"/>
    </source>
</evidence>
<keyword evidence="5 11" id="KW-0808">Transferase</keyword>
<evidence type="ECO:0000313" key="12">
    <source>
        <dbReference type="EMBL" id="MDO9709734.1"/>
    </source>
</evidence>
<dbReference type="Gene3D" id="3.10.520.10">
    <property type="entry name" value="ApbE-like domains"/>
    <property type="match status" value="1"/>
</dbReference>
<evidence type="ECO:0000256" key="10">
    <source>
        <dbReference type="ARBA" id="ARBA00048540"/>
    </source>
</evidence>
<keyword evidence="6 11" id="KW-0479">Metal-binding</keyword>
<comment type="caution">
    <text evidence="12">The sequence shown here is derived from an EMBL/GenBank/DDBJ whole genome shotgun (WGS) entry which is preliminary data.</text>
</comment>
<keyword evidence="13" id="KW-1185">Reference proteome</keyword>
<protein>
    <recommendedName>
        <fullName evidence="3 11">FAD:protein FMN transferase</fullName>
        <ecNumber evidence="2 11">2.7.1.180</ecNumber>
    </recommendedName>
    <alternativeName>
        <fullName evidence="9 11">Flavin transferase</fullName>
    </alternativeName>
</protein>
<dbReference type="EC" id="2.7.1.180" evidence="2 11"/>
<evidence type="ECO:0000256" key="6">
    <source>
        <dbReference type="ARBA" id="ARBA00022723"/>
    </source>
</evidence>
<keyword evidence="4 11" id="KW-0285">Flavoprotein</keyword>
<dbReference type="SUPFAM" id="SSF143631">
    <property type="entry name" value="ApbE-like"/>
    <property type="match status" value="1"/>
</dbReference>
<comment type="cofactor">
    <cofactor evidence="1">
        <name>Mg(2+)</name>
        <dbReference type="ChEBI" id="CHEBI:18420"/>
    </cofactor>
</comment>
<dbReference type="InterPro" id="IPR003374">
    <property type="entry name" value="ApbE-like_sf"/>
</dbReference>
<dbReference type="Proteomes" id="UP001243009">
    <property type="component" value="Unassembled WGS sequence"/>
</dbReference>
<name>A0ABT9E0P0_9PROT</name>
<evidence type="ECO:0000256" key="5">
    <source>
        <dbReference type="ARBA" id="ARBA00022679"/>
    </source>
</evidence>
<evidence type="ECO:0000256" key="11">
    <source>
        <dbReference type="PIRNR" id="PIRNR006268"/>
    </source>
</evidence>
<dbReference type="Pfam" id="PF02424">
    <property type="entry name" value="ApbE"/>
    <property type="match status" value="1"/>
</dbReference>
<reference evidence="12 13" key="1">
    <citation type="submission" date="2023-08" db="EMBL/GenBank/DDBJ databases">
        <title>The draft genome sequence of Paracraurococcus sp. LOR1-02.</title>
        <authorList>
            <person name="Kingkaew E."/>
            <person name="Tanasupawat S."/>
        </authorList>
    </citation>
    <scope>NUCLEOTIDE SEQUENCE [LARGE SCALE GENOMIC DNA]</scope>
    <source>
        <strain evidence="12 13">LOR1-02</strain>
    </source>
</reference>
<comment type="catalytic activity">
    <reaction evidence="10 11">
        <text>L-threonyl-[protein] + FAD = FMN-L-threonyl-[protein] + AMP + H(+)</text>
        <dbReference type="Rhea" id="RHEA:36847"/>
        <dbReference type="Rhea" id="RHEA-COMP:11060"/>
        <dbReference type="Rhea" id="RHEA-COMP:11061"/>
        <dbReference type="ChEBI" id="CHEBI:15378"/>
        <dbReference type="ChEBI" id="CHEBI:30013"/>
        <dbReference type="ChEBI" id="CHEBI:57692"/>
        <dbReference type="ChEBI" id="CHEBI:74257"/>
        <dbReference type="ChEBI" id="CHEBI:456215"/>
        <dbReference type="EC" id="2.7.1.180"/>
    </reaction>
</comment>
<proteinExistence type="inferred from homology"/>
<evidence type="ECO:0000256" key="2">
    <source>
        <dbReference type="ARBA" id="ARBA00011955"/>
    </source>
</evidence>
<evidence type="ECO:0000256" key="3">
    <source>
        <dbReference type="ARBA" id="ARBA00016337"/>
    </source>
</evidence>
<keyword evidence="8 11" id="KW-0460">Magnesium</keyword>
<dbReference type="RefSeq" id="WP_305104601.1">
    <property type="nucleotide sequence ID" value="NZ_JAUTWS010000013.1"/>
</dbReference>
<dbReference type="InterPro" id="IPR024932">
    <property type="entry name" value="ApbE"/>
</dbReference>
<evidence type="ECO:0000256" key="4">
    <source>
        <dbReference type="ARBA" id="ARBA00022630"/>
    </source>
</evidence>
<accession>A0ABT9E0P0</accession>
<evidence type="ECO:0000256" key="1">
    <source>
        <dbReference type="ARBA" id="ARBA00001946"/>
    </source>
</evidence>
<dbReference type="PANTHER" id="PTHR30040:SF2">
    <property type="entry name" value="FAD:PROTEIN FMN TRANSFERASE"/>
    <property type="match status" value="1"/>
</dbReference>
<comment type="similarity">
    <text evidence="11">Belongs to the ApbE family.</text>
</comment>
<dbReference type="PANTHER" id="PTHR30040">
    <property type="entry name" value="THIAMINE BIOSYNTHESIS LIPOPROTEIN APBE"/>
    <property type="match status" value="1"/>
</dbReference>